<feature type="active site" description="Nucleophile" evidence="1">
    <location>
        <position position="151"/>
    </location>
</feature>
<evidence type="ECO:0000256" key="1">
    <source>
        <dbReference type="PIRSR" id="PIRSR600246-1"/>
    </source>
</evidence>
<dbReference type="InterPro" id="IPR000246">
    <property type="entry name" value="Peptidase_T2"/>
</dbReference>
<gene>
    <name evidence="4" type="ORF">LFYK43_04960</name>
</gene>
<dbReference type="SUPFAM" id="SSF56235">
    <property type="entry name" value="N-terminal nucleophile aminohydrolases (Ntn hydrolases)"/>
    <property type="match status" value="1"/>
</dbReference>
<feature type="binding site" evidence="2">
    <location>
        <begin position="202"/>
        <end position="205"/>
    </location>
    <ligand>
        <name>substrate</name>
    </ligand>
</feature>
<organism evidence="4 5">
    <name type="scientific">Ligilactobacillus salitolerans</name>
    <dbReference type="NCBI Taxonomy" id="1808352"/>
    <lineage>
        <taxon>Bacteria</taxon>
        <taxon>Bacillati</taxon>
        <taxon>Bacillota</taxon>
        <taxon>Bacilli</taxon>
        <taxon>Lactobacillales</taxon>
        <taxon>Lactobacillaceae</taxon>
        <taxon>Ligilactobacillus</taxon>
    </lineage>
</organism>
<sequence>MYGLIGTWSMALKGVKSAVPRLKNGDNCGDVVEQAVSTVEDYPYFKSVGYGGLPNSAGELEMDSAFMNGDNFQIGAIAGVKDIANPIQVSRRLSQERVNNFLVAQGAEKYAEEQGFARKKMLTPRATGLWEKRQEEVAKTGRLTPYDGHDTVCFVSLDQQGSMAVGTSTSGLFMKHPGRVGDSPQAGNGFYVDSELGGVAATGLGEDMMKRPICFETLHLMQAGYNVQEALNKAVYGFVDLLGQRNGQVGEFSYIALDKNGNYACATNVDFQFAVATEKEEPTLYLAQPQANHQVAISQASAEWIKDYYARIQK</sequence>
<dbReference type="OrthoDB" id="9780217at2"/>
<dbReference type="RefSeq" id="WP_124975086.1">
    <property type="nucleotide sequence ID" value="NZ_BFFP01000005.1"/>
</dbReference>
<evidence type="ECO:0000256" key="2">
    <source>
        <dbReference type="PIRSR" id="PIRSR600246-2"/>
    </source>
</evidence>
<dbReference type="Gene3D" id="3.60.20.30">
    <property type="entry name" value="(Glycosyl)asparaginase"/>
    <property type="match status" value="1"/>
</dbReference>
<dbReference type="PANTHER" id="PTHR10188">
    <property type="entry name" value="L-ASPARAGINASE"/>
    <property type="match status" value="1"/>
</dbReference>
<dbReference type="GO" id="GO:0016811">
    <property type="term" value="F:hydrolase activity, acting on carbon-nitrogen (but not peptide) bonds, in linear amides"/>
    <property type="evidence" value="ECO:0007669"/>
    <property type="project" value="UniProtKB-ARBA"/>
</dbReference>
<dbReference type="PANTHER" id="PTHR10188:SF6">
    <property type="entry name" value="N(4)-(BETA-N-ACETYLGLUCOSAMINYL)-L-ASPARAGINASE"/>
    <property type="match status" value="1"/>
</dbReference>
<proteinExistence type="predicted"/>
<dbReference type="Pfam" id="PF01112">
    <property type="entry name" value="Asparaginase_2"/>
    <property type="match status" value="1"/>
</dbReference>
<feature type="site" description="Cleavage; by autolysis" evidence="3">
    <location>
        <begin position="150"/>
        <end position="151"/>
    </location>
</feature>
<keyword evidence="5" id="KW-1185">Reference proteome</keyword>
<evidence type="ECO:0000313" key="4">
    <source>
        <dbReference type="EMBL" id="GBG94037.1"/>
    </source>
</evidence>
<dbReference type="GO" id="GO:0005737">
    <property type="term" value="C:cytoplasm"/>
    <property type="evidence" value="ECO:0007669"/>
    <property type="project" value="TreeGrafter"/>
</dbReference>
<dbReference type="CDD" id="cd04513">
    <property type="entry name" value="Glycosylasparaginase"/>
    <property type="match status" value="1"/>
</dbReference>
<accession>A0A401IR97</accession>
<evidence type="ECO:0000313" key="5">
    <source>
        <dbReference type="Proteomes" id="UP000286848"/>
    </source>
</evidence>
<name>A0A401IR97_9LACO</name>
<evidence type="ECO:0000256" key="3">
    <source>
        <dbReference type="PIRSR" id="PIRSR600246-3"/>
    </source>
</evidence>
<dbReference type="Proteomes" id="UP000286848">
    <property type="component" value="Unassembled WGS sequence"/>
</dbReference>
<dbReference type="EMBL" id="BFFP01000005">
    <property type="protein sequence ID" value="GBG94037.1"/>
    <property type="molecule type" value="Genomic_DNA"/>
</dbReference>
<protein>
    <submittedName>
        <fullName evidence="4">N(4)-(Beta-N-acetylglucosaminyl)-L-asparaginase</fullName>
    </submittedName>
</protein>
<dbReference type="AlphaFoldDB" id="A0A401IR97"/>
<feature type="binding site" evidence="2">
    <location>
        <begin position="179"/>
        <end position="182"/>
    </location>
    <ligand>
        <name>substrate</name>
    </ligand>
</feature>
<comment type="caution">
    <text evidence="4">The sequence shown here is derived from an EMBL/GenBank/DDBJ whole genome shotgun (WGS) entry which is preliminary data.</text>
</comment>
<reference evidence="4 5" key="1">
    <citation type="journal article" date="2019" name="Int. J. Syst. Evol. Microbiol.">
        <title>Lactobacillus salitolerans sp. nov., a novel lactic acid bacterium isolated from spent mushroom substrates.</title>
        <authorList>
            <person name="Tohno M."/>
            <person name="Tanizawa Y."/>
            <person name="Kojima Y."/>
            <person name="Sakamoto M."/>
            <person name="Nakamura Y."/>
            <person name="Ohkuma M."/>
            <person name="Kobayashi H."/>
        </authorList>
    </citation>
    <scope>NUCLEOTIDE SEQUENCE [LARGE SCALE GENOMIC DNA]</scope>
    <source>
        <strain evidence="4 5">YK43</strain>
    </source>
</reference>
<dbReference type="InterPro" id="IPR029055">
    <property type="entry name" value="Ntn_hydrolases_N"/>
</dbReference>